<organism evidence="1 2">
    <name type="scientific">Krasilnikovia cinnamomea</name>
    <dbReference type="NCBI Taxonomy" id="349313"/>
    <lineage>
        <taxon>Bacteria</taxon>
        <taxon>Bacillati</taxon>
        <taxon>Actinomycetota</taxon>
        <taxon>Actinomycetes</taxon>
        <taxon>Micromonosporales</taxon>
        <taxon>Micromonosporaceae</taxon>
        <taxon>Krasilnikovia</taxon>
    </lineage>
</organism>
<comment type="caution">
    <text evidence="1">The sequence shown here is derived from an EMBL/GenBank/DDBJ whole genome shotgun (WGS) entry which is preliminary data.</text>
</comment>
<dbReference type="EMBL" id="SHKY01000001">
    <property type="protein sequence ID" value="RZU54049.1"/>
    <property type="molecule type" value="Genomic_DNA"/>
</dbReference>
<evidence type="ECO:0000313" key="2">
    <source>
        <dbReference type="Proteomes" id="UP000292564"/>
    </source>
</evidence>
<sequence length="29" mass="2908">MTAPGVRGICLALPTHRECAIAAVAAEAD</sequence>
<evidence type="ECO:0000313" key="1">
    <source>
        <dbReference type="EMBL" id="RZU54049.1"/>
    </source>
</evidence>
<protein>
    <submittedName>
        <fullName evidence="1">Uncharacterized protein</fullName>
    </submittedName>
</protein>
<keyword evidence="2" id="KW-1185">Reference proteome</keyword>
<gene>
    <name evidence="1" type="ORF">EV385_5986</name>
</gene>
<accession>A0A4Q7ZU12</accession>
<dbReference type="AlphaFoldDB" id="A0A4Q7ZU12"/>
<dbReference type="Proteomes" id="UP000292564">
    <property type="component" value="Unassembled WGS sequence"/>
</dbReference>
<name>A0A4Q7ZU12_9ACTN</name>
<proteinExistence type="predicted"/>
<reference evidence="1 2" key="1">
    <citation type="submission" date="2019-02" db="EMBL/GenBank/DDBJ databases">
        <title>Sequencing the genomes of 1000 actinobacteria strains.</title>
        <authorList>
            <person name="Klenk H.-P."/>
        </authorList>
    </citation>
    <scope>NUCLEOTIDE SEQUENCE [LARGE SCALE GENOMIC DNA]</scope>
    <source>
        <strain evidence="1 2">DSM 45162</strain>
    </source>
</reference>